<comment type="caution">
    <text evidence="3">The sequence shown here is derived from an EMBL/GenBank/DDBJ whole genome shotgun (WGS) entry which is preliminary data.</text>
</comment>
<dbReference type="AlphaFoldDB" id="A0A060SGB0"/>
<feature type="domain" description="RlpA-like protein double-psi beta-barrel" evidence="2">
    <location>
        <begin position="51"/>
        <end position="95"/>
    </location>
</feature>
<dbReference type="Proteomes" id="UP000029665">
    <property type="component" value="Unassembled WGS sequence"/>
</dbReference>
<protein>
    <recommendedName>
        <fullName evidence="2">RlpA-like protein double-psi beta-barrel domain-containing protein</fullName>
    </recommendedName>
</protein>
<gene>
    <name evidence="3" type="ORF">BN946_scf185007.g291</name>
</gene>
<dbReference type="STRING" id="5643.A0A060SGB0"/>
<keyword evidence="1" id="KW-0732">Signal</keyword>
<evidence type="ECO:0000313" key="4">
    <source>
        <dbReference type="Proteomes" id="UP000029665"/>
    </source>
</evidence>
<dbReference type="InterPro" id="IPR051477">
    <property type="entry name" value="Expansin_CellWall"/>
</dbReference>
<evidence type="ECO:0000259" key="2">
    <source>
        <dbReference type="Pfam" id="PF03330"/>
    </source>
</evidence>
<dbReference type="Pfam" id="PF03330">
    <property type="entry name" value="DPBB_1"/>
    <property type="match status" value="1"/>
</dbReference>
<dbReference type="InterPro" id="IPR036908">
    <property type="entry name" value="RlpA-like_sf"/>
</dbReference>
<accession>A0A060SGB0</accession>
<dbReference type="OrthoDB" id="623670at2759"/>
<sequence length="106" mass="11353">MTGHQVERVPTTLQVSVPAVSPTATATISLRSPISFTIPTRVNPNDNPVCGRKITATYQGKSVTVAVTDRCTGCALTDLDFSPSAFSELADFDVGRLHGMTWVWAD</sequence>
<dbReference type="EMBL" id="CCBP010000119">
    <property type="protein sequence ID" value="CDO73236.1"/>
    <property type="molecule type" value="Genomic_DNA"/>
</dbReference>
<dbReference type="SUPFAM" id="SSF50685">
    <property type="entry name" value="Barwin-like endoglucanases"/>
    <property type="match status" value="1"/>
</dbReference>
<dbReference type="CDD" id="cd22191">
    <property type="entry name" value="DPBB_RlpA_EXP_N-like"/>
    <property type="match status" value="1"/>
</dbReference>
<dbReference type="PANTHER" id="PTHR31836">
    <property type="match status" value="1"/>
</dbReference>
<dbReference type="HOGENOM" id="CLU_2224539_0_0_1"/>
<evidence type="ECO:0000256" key="1">
    <source>
        <dbReference type="ARBA" id="ARBA00022729"/>
    </source>
</evidence>
<dbReference type="PANTHER" id="PTHR31836:SF28">
    <property type="entry name" value="SRCR DOMAIN-CONTAINING PROTEIN-RELATED"/>
    <property type="match status" value="1"/>
</dbReference>
<dbReference type="Gene3D" id="2.40.40.10">
    <property type="entry name" value="RlpA-like domain"/>
    <property type="match status" value="1"/>
</dbReference>
<keyword evidence="4" id="KW-1185">Reference proteome</keyword>
<evidence type="ECO:0000313" key="3">
    <source>
        <dbReference type="EMBL" id="CDO73236.1"/>
    </source>
</evidence>
<proteinExistence type="predicted"/>
<reference evidence="3" key="1">
    <citation type="submission" date="2014-01" db="EMBL/GenBank/DDBJ databases">
        <title>The genome of the white-rot fungus Pycnoporus cinnabarinus: a basidiomycete model with a versatile arsenal for lignocellulosic biomass breakdown.</title>
        <authorList>
            <person name="Levasseur A."/>
            <person name="Lomascolo A."/>
            <person name="Ruiz-Duenas F.J."/>
            <person name="Uzan E."/>
            <person name="Piumi F."/>
            <person name="Kues U."/>
            <person name="Ram A.F.J."/>
            <person name="Murat C."/>
            <person name="Haon M."/>
            <person name="Benoit I."/>
            <person name="Arfi Y."/>
            <person name="Chevret D."/>
            <person name="Drula E."/>
            <person name="Kwon M.J."/>
            <person name="Gouret P."/>
            <person name="Lesage-Meessen L."/>
            <person name="Lombard V."/>
            <person name="Mariette J."/>
            <person name="Noirot C."/>
            <person name="Park J."/>
            <person name="Patyshakuliyeva A."/>
            <person name="Wieneger R.A.B."/>
            <person name="Wosten H.A.B."/>
            <person name="Martin F."/>
            <person name="Coutinho P.M."/>
            <person name="de Vries R."/>
            <person name="Martinez A.T."/>
            <person name="Klopp C."/>
            <person name="Pontarotti P."/>
            <person name="Henrissat B."/>
            <person name="Record E."/>
        </authorList>
    </citation>
    <scope>NUCLEOTIDE SEQUENCE [LARGE SCALE GENOMIC DNA]</scope>
    <source>
        <strain evidence="3">BRFM137</strain>
    </source>
</reference>
<dbReference type="InterPro" id="IPR009009">
    <property type="entry name" value="RlpA-like_DPBB"/>
</dbReference>
<organism evidence="3 4">
    <name type="scientific">Pycnoporus cinnabarinus</name>
    <name type="common">Cinnabar-red polypore</name>
    <name type="synonym">Trametes cinnabarina</name>
    <dbReference type="NCBI Taxonomy" id="5643"/>
    <lineage>
        <taxon>Eukaryota</taxon>
        <taxon>Fungi</taxon>
        <taxon>Dikarya</taxon>
        <taxon>Basidiomycota</taxon>
        <taxon>Agaricomycotina</taxon>
        <taxon>Agaricomycetes</taxon>
        <taxon>Polyporales</taxon>
        <taxon>Polyporaceae</taxon>
        <taxon>Trametes</taxon>
    </lineage>
</organism>
<name>A0A060SGB0_PYCCI</name>